<dbReference type="RefSeq" id="WP_256029849.1">
    <property type="nucleotide sequence ID" value="NZ_JAHLKM010000013.1"/>
</dbReference>
<evidence type="ECO:0000313" key="2">
    <source>
        <dbReference type="EMBL" id="MCQ4333824.1"/>
    </source>
</evidence>
<dbReference type="EMBL" id="JAHLKM010000013">
    <property type="protein sequence ID" value="MCQ4333824.1"/>
    <property type="molecule type" value="Genomic_DNA"/>
</dbReference>
<gene>
    <name evidence="2" type="ORF">KM295_10085</name>
</gene>
<proteinExistence type="predicted"/>
<feature type="region of interest" description="Disordered" evidence="1">
    <location>
        <begin position="1"/>
        <end position="23"/>
    </location>
</feature>
<keyword evidence="3" id="KW-1185">Reference proteome</keyword>
<accession>A0A9R1D4Y2</accession>
<dbReference type="SUPFAM" id="SSF51197">
    <property type="entry name" value="Clavaminate synthase-like"/>
    <property type="match status" value="1"/>
</dbReference>
<sequence length="314" mass="35990">MSPEISDIRKTAKQAQKNPKAGVRHVAERVIARCDPLTERITGNRVKTTRNIQGAYEIKRAQRKSTVKQKNTPEVNQLRKNQCLALGNPYDTSLIKSIEDKFDQIVENPDKSLVRSEYDETVYSRMVVNLWKQIPEVRDLLTPEIQHLIRQYYGANFQVRHLVGWRNYHVPESVIEEAGDVFSDFWHNDGKPTSWFKLFIVLRETTDGHGPLHILPKPATEALVRSGSDFENYDKIREQLRGNPAVVKLTGKPGSAILGNTEQCLHRAGFPDEGNIRDIIQFQFTPASEPLRDDWESEIHPKPAEEEWLSSNTL</sequence>
<evidence type="ECO:0000313" key="3">
    <source>
        <dbReference type="Proteomes" id="UP001139494"/>
    </source>
</evidence>
<dbReference type="Gene3D" id="2.60.120.620">
    <property type="entry name" value="q2cbj1_9rhob like domain"/>
    <property type="match status" value="1"/>
</dbReference>
<evidence type="ECO:0008006" key="4">
    <source>
        <dbReference type="Google" id="ProtNLM"/>
    </source>
</evidence>
<dbReference type="Proteomes" id="UP001139494">
    <property type="component" value="Unassembled WGS sequence"/>
</dbReference>
<comment type="caution">
    <text evidence="2">The sequence shown here is derived from an EMBL/GenBank/DDBJ whole genome shotgun (WGS) entry which is preliminary data.</text>
</comment>
<reference evidence="2" key="1">
    <citation type="journal article" date="2023" name="Front. Microbiol.">
        <title>Genomic-based phylogenetic and metabolic analyses of the genus Natronomonas, and description of Natronomonas aquatica sp. nov.</title>
        <authorList>
            <person name="Garcia-Roldan A."/>
            <person name="Duran-Viseras A."/>
            <person name="de la Haba R.R."/>
            <person name="Corral P."/>
            <person name="Sanchez-Porro C."/>
            <person name="Ventosa A."/>
        </authorList>
    </citation>
    <scope>NUCLEOTIDE SEQUENCE</scope>
    <source>
        <strain evidence="2">F2-12</strain>
    </source>
</reference>
<name>A0A9R1D4Y2_9EURY</name>
<protein>
    <recommendedName>
        <fullName evidence="4">Phytanoyl-CoA dioxygenase (PhyH)</fullName>
    </recommendedName>
</protein>
<evidence type="ECO:0000256" key="1">
    <source>
        <dbReference type="SAM" id="MobiDB-lite"/>
    </source>
</evidence>
<dbReference type="AlphaFoldDB" id="A0A9R1D4Y2"/>
<feature type="compositionally biased region" description="Basic and acidic residues" evidence="1">
    <location>
        <begin position="1"/>
        <end position="10"/>
    </location>
</feature>
<organism evidence="2 3">
    <name type="scientific">Natronomonas aquatica</name>
    <dbReference type="NCBI Taxonomy" id="2841590"/>
    <lineage>
        <taxon>Archaea</taxon>
        <taxon>Methanobacteriati</taxon>
        <taxon>Methanobacteriota</taxon>
        <taxon>Stenosarchaea group</taxon>
        <taxon>Halobacteria</taxon>
        <taxon>Halobacteriales</taxon>
        <taxon>Natronomonadaceae</taxon>
        <taxon>Natronomonas</taxon>
    </lineage>
</organism>